<keyword evidence="2" id="KW-1185">Reference proteome</keyword>
<dbReference type="Proteomes" id="UP000043764">
    <property type="component" value="Unassembled WGS sequence"/>
</dbReference>
<gene>
    <name evidence="1" type="ORF">NIT7321_00053</name>
</gene>
<reference evidence="2" key="1">
    <citation type="submission" date="2015-05" db="EMBL/GenBank/DDBJ databases">
        <authorList>
            <person name="Rodrigo-Torres Lidia"/>
            <person name="Arahal R.David."/>
        </authorList>
    </citation>
    <scope>NUCLEOTIDE SEQUENCE [LARGE SCALE GENOMIC DNA]</scope>
    <source>
        <strain evidence="2">CECT 7321</strain>
    </source>
</reference>
<evidence type="ECO:0000313" key="2">
    <source>
        <dbReference type="Proteomes" id="UP000043764"/>
    </source>
</evidence>
<dbReference type="EMBL" id="CVRL01000001">
    <property type="protein sequence ID" value="CRL09224.1"/>
    <property type="molecule type" value="Genomic_DNA"/>
</dbReference>
<dbReference type="InterPro" id="IPR009380">
    <property type="entry name" value="DUF1036"/>
</dbReference>
<sequence length="288" mass="31661">MLLPGACAPIVEGPLTNRFYYFRSESPGWTFRDERINFCVGPEDFTIFGDHDCAVRGYLPGAFAKIDTRPGRGLAVTEEGNLDVYLSAYSLPGDRQGTGELPQLKLEATFTGCDIRRGDGVLRCKFTSAKGQICVDDDGFTSLSILAALQNLPEGTRVQLRGTEVNRFDTVTQARLDQVVPRRDRGTELMLADLEGTWVSEADSFDRFRVKGAERTSFYGDIPTSVEMLSIQSSCGDHSGEGPYLLAQSSDGGGPTLCYRILSLDESSLILAYLPLGKELRFNRQPSQ</sequence>
<dbReference type="AlphaFoldDB" id="A0A0H5CWW3"/>
<name>A0A0H5CWW3_9RHOB</name>
<dbReference type="STRING" id="481446.NIT7645_03078"/>
<protein>
    <submittedName>
        <fullName evidence="1">Putative integral membrane protein</fullName>
    </submittedName>
</protein>
<organism evidence="1 2">
    <name type="scientific">Phaeobacter italicus</name>
    <dbReference type="NCBI Taxonomy" id="481446"/>
    <lineage>
        <taxon>Bacteria</taxon>
        <taxon>Pseudomonadati</taxon>
        <taxon>Pseudomonadota</taxon>
        <taxon>Alphaproteobacteria</taxon>
        <taxon>Rhodobacterales</taxon>
        <taxon>Roseobacteraceae</taxon>
        <taxon>Phaeobacter</taxon>
    </lineage>
</organism>
<proteinExistence type="predicted"/>
<evidence type="ECO:0000313" key="1">
    <source>
        <dbReference type="EMBL" id="CRL09224.1"/>
    </source>
</evidence>
<dbReference type="Pfam" id="PF06282">
    <property type="entry name" value="DUF1036"/>
    <property type="match status" value="1"/>
</dbReference>
<accession>A0A0H5CWW3</accession>